<feature type="compositionally biased region" description="Basic and acidic residues" evidence="1">
    <location>
        <begin position="178"/>
        <end position="200"/>
    </location>
</feature>
<accession>A0A1I7U2B6</accession>
<evidence type="ECO:0000313" key="3">
    <source>
        <dbReference type="WBParaSite" id="Csp11.Scaffold629.g14138.t1"/>
    </source>
</evidence>
<dbReference type="eggNOG" id="ENOG502TGYK">
    <property type="taxonomic scope" value="Eukaryota"/>
</dbReference>
<proteinExistence type="predicted"/>
<feature type="region of interest" description="Disordered" evidence="1">
    <location>
        <begin position="174"/>
        <end position="214"/>
    </location>
</feature>
<name>A0A1I7U2B6_9PELO</name>
<dbReference type="Proteomes" id="UP000095282">
    <property type="component" value="Unplaced"/>
</dbReference>
<dbReference type="WBParaSite" id="Csp11.Scaffold629.g14138.t1">
    <property type="protein sequence ID" value="Csp11.Scaffold629.g14138.t1"/>
    <property type="gene ID" value="Csp11.Scaffold629.g14138"/>
</dbReference>
<dbReference type="AlphaFoldDB" id="A0A1I7U2B6"/>
<evidence type="ECO:0000313" key="2">
    <source>
        <dbReference type="Proteomes" id="UP000095282"/>
    </source>
</evidence>
<protein>
    <submittedName>
        <fullName evidence="3">Glutaredoxin domain-containing protein</fullName>
    </submittedName>
</protein>
<organism evidence="2 3">
    <name type="scientific">Caenorhabditis tropicalis</name>
    <dbReference type="NCBI Taxonomy" id="1561998"/>
    <lineage>
        <taxon>Eukaryota</taxon>
        <taxon>Metazoa</taxon>
        <taxon>Ecdysozoa</taxon>
        <taxon>Nematoda</taxon>
        <taxon>Chromadorea</taxon>
        <taxon>Rhabditida</taxon>
        <taxon>Rhabditina</taxon>
        <taxon>Rhabditomorpha</taxon>
        <taxon>Rhabditoidea</taxon>
        <taxon>Rhabditidae</taxon>
        <taxon>Peloderinae</taxon>
        <taxon>Caenorhabditis</taxon>
    </lineage>
</organism>
<sequence>MTTENFGPATYVPGRHRKNPVLVYTSRKDRNKVYEFMIATRYKVAGLVSWKCVSCAKVKNGYRNLGAELKRKVPLILVDNDIIKEDPERPLNAEHFCNGKDAVDAVLDRARLEFVHQHGDKEPGSSRIHEEIHDFAREAASSTPIQLSLKEKKLVQRTLDANCLTLLHGVSKRRRWKQQKEAEENLNREQELKEGSDPAKSDGPPVTKKSKVEAEEAAEIVKKRGVQKPKMPLPQTVMVRPLPPYPQHSAPRYHHPEQYHSFYYVSEEVVEFNNEELIAGDQQQVAYSIEL</sequence>
<reference evidence="3" key="1">
    <citation type="submission" date="2016-11" db="UniProtKB">
        <authorList>
            <consortium name="WormBaseParasite"/>
        </authorList>
    </citation>
    <scope>IDENTIFICATION</scope>
</reference>
<evidence type="ECO:0000256" key="1">
    <source>
        <dbReference type="SAM" id="MobiDB-lite"/>
    </source>
</evidence>
<keyword evidence="2" id="KW-1185">Reference proteome</keyword>